<dbReference type="AlphaFoldDB" id="A0A1C7N726"/>
<protein>
    <submittedName>
        <fullName evidence="1">Uncharacterized protein</fullName>
    </submittedName>
</protein>
<sequence length="104" mass="11818">WGFSFSLRSPQAWLDRTNTRSCIFDRPRIISTGLTTSGSRFSVTGIDAAKLTLAINNRASFQLGSADCFWARWAWNTLVIVDDTVKQDEYIRILSVSWYMSAQC</sequence>
<proteinExistence type="predicted"/>
<gene>
    <name evidence="1" type="ORF">A0J61_07083</name>
</gene>
<name>A0A1C7N726_9FUNG</name>
<dbReference type="Proteomes" id="UP000093000">
    <property type="component" value="Unassembled WGS sequence"/>
</dbReference>
<accession>A0A1C7N726</accession>
<feature type="non-terminal residue" evidence="1">
    <location>
        <position position="1"/>
    </location>
</feature>
<reference evidence="1 2" key="1">
    <citation type="submission" date="2016-03" db="EMBL/GenBank/DDBJ databases">
        <title>Choanephora cucurbitarum.</title>
        <authorList>
            <person name="Min B."/>
            <person name="Park H."/>
            <person name="Park J.-H."/>
            <person name="Shin H.-D."/>
            <person name="Choi I.-G."/>
        </authorList>
    </citation>
    <scope>NUCLEOTIDE SEQUENCE [LARGE SCALE GENOMIC DNA]</scope>
    <source>
        <strain evidence="1 2">KUS-F28377</strain>
    </source>
</reference>
<evidence type="ECO:0000313" key="1">
    <source>
        <dbReference type="EMBL" id="OBZ84857.1"/>
    </source>
</evidence>
<dbReference type="InParanoid" id="A0A1C7N726"/>
<comment type="caution">
    <text evidence="1">The sequence shown here is derived from an EMBL/GenBank/DDBJ whole genome shotgun (WGS) entry which is preliminary data.</text>
</comment>
<evidence type="ECO:0000313" key="2">
    <source>
        <dbReference type="Proteomes" id="UP000093000"/>
    </source>
</evidence>
<keyword evidence="2" id="KW-1185">Reference proteome</keyword>
<dbReference type="EMBL" id="LUGH01000461">
    <property type="protein sequence ID" value="OBZ84857.1"/>
    <property type="molecule type" value="Genomic_DNA"/>
</dbReference>
<organism evidence="1 2">
    <name type="scientific">Choanephora cucurbitarum</name>
    <dbReference type="NCBI Taxonomy" id="101091"/>
    <lineage>
        <taxon>Eukaryota</taxon>
        <taxon>Fungi</taxon>
        <taxon>Fungi incertae sedis</taxon>
        <taxon>Mucoromycota</taxon>
        <taxon>Mucoromycotina</taxon>
        <taxon>Mucoromycetes</taxon>
        <taxon>Mucorales</taxon>
        <taxon>Mucorineae</taxon>
        <taxon>Choanephoraceae</taxon>
        <taxon>Choanephoroideae</taxon>
        <taxon>Choanephora</taxon>
    </lineage>
</organism>
<feature type="non-terminal residue" evidence="1">
    <location>
        <position position="104"/>
    </location>
</feature>